<dbReference type="Proteomes" id="UP001499967">
    <property type="component" value="Unassembled WGS sequence"/>
</dbReference>
<keyword evidence="4" id="KW-1185">Reference proteome</keyword>
<feature type="region of interest" description="Disordered" evidence="1">
    <location>
        <begin position="281"/>
        <end position="328"/>
    </location>
</feature>
<dbReference type="Gene3D" id="3.30.750.24">
    <property type="entry name" value="STAS domain"/>
    <property type="match status" value="1"/>
</dbReference>
<evidence type="ECO:0000313" key="4">
    <source>
        <dbReference type="Proteomes" id="UP001499967"/>
    </source>
</evidence>
<feature type="compositionally biased region" description="Basic and acidic residues" evidence="1">
    <location>
        <begin position="298"/>
        <end position="312"/>
    </location>
</feature>
<dbReference type="EMBL" id="BAAAHP010000022">
    <property type="protein sequence ID" value="GAA0924306.1"/>
    <property type="molecule type" value="Genomic_DNA"/>
</dbReference>
<dbReference type="InterPro" id="IPR002645">
    <property type="entry name" value="STAS_dom"/>
</dbReference>
<dbReference type="PROSITE" id="PS50801">
    <property type="entry name" value="STAS"/>
    <property type="match status" value="1"/>
</dbReference>
<evidence type="ECO:0000259" key="2">
    <source>
        <dbReference type="PROSITE" id="PS50801"/>
    </source>
</evidence>
<comment type="caution">
    <text evidence="3">The sequence shown here is derived from an EMBL/GenBank/DDBJ whole genome shotgun (WGS) entry which is preliminary data.</text>
</comment>
<dbReference type="SUPFAM" id="SSF52091">
    <property type="entry name" value="SpoIIaa-like"/>
    <property type="match status" value="1"/>
</dbReference>
<dbReference type="CDD" id="cd07043">
    <property type="entry name" value="STAS_anti-anti-sigma_factors"/>
    <property type="match status" value="1"/>
</dbReference>
<dbReference type="InterPro" id="IPR036513">
    <property type="entry name" value="STAS_dom_sf"/>
</dbReference>
<evidence type="ECO:0000256" key="1">
    <source>
        <dbReference type="SAM" id="MobiDB-lite"/>
    </source>
</evidence>
<dbReference type="Pfam" id="PF13466">
    <property type="entry name" value="STAS_2"/>
    <property type="match status" value="1"/>
</dbReference>
<dbReference type="InterPro" id="IPR025847">
    <property type="entry name" value="MEDS_domain"/>
</dbReference>
<accession>A0ABN1P8I2</accession>
<evidence type="ECO:0000313" key="3">
    <source>
        <dbReference type="EMBL" id="GAA0924306.1"/>
    </source>
</evidence>
<organism evidence="3 4">
    <name type="scientific">Pseudonocardia zijingensis</name>
    <dbReference type="NCBI Taxonomy" id="153376"/>
    <lineage>
        <taxon>Bacteria</taxon>
        <taxon>Bacillati</taxon>
        <taxon>Actinomycetota</taxon>
        <taxon>Actinomycetes</taxon>
        <taxon>Pseudonocardiales</taxon>
        <taxon>Pseudonocardiaceae</taxon>
        <taxon>Pseudonocardia</taxon>
    </lineage>
</organism>
<dbReference type="Pfam" id="PF14417">
    <property type="entry name" value="MEDS"/>
    <property type="match status" value="1"/>
</dbReference>
<name>A0ABN1P8I2_9PSEU</name>
<reference evidence="3 4" key="1">
    <citation type="journal article" date="2019" name="Int. J. Syst. Evol. Microbiol.">
        <title>The Global Catalogue of Microorganisms (GCM) 10K type strain sequencing project: providing services to taxonomists for standard genome sequencing and annotation.</title>
        <authorList>
            <consortium name="The Broad Institute Genomics Platform"/>
            <consortium name="The Broad Institute Genome Sequencing Center for Infectious Disease"/>
            <person name="Wu L."/>
            <person name="Ma J."/>
        </authorList>
    </citation>
    <scope>NUCLEOTIDE SEQUENCE [LARGE SCALE GENOMIC DNA]</scope>
    <source>
        <strain evidence="3 4">JCM 11117</strain>
    </source>
</reference>
<feature type="domain" description="STAS" evidence="2">
    <location>
        <begin position="188"/>
        <end position="270"/>
    </location>
</feature>
<gene>
    <name evidence="3" type="ORF">GCM10009559_08740</name>
</gene>
<dbReference type="RefSeq" id="WP_343939139.1">
    <property type="nucleotide sequence ID" value="NZ_BAAAHP010000022.1"/>
</dbReference>
<protein>
    <recommendedName>
        <fullName evidence="2">STAS domain-containing protein</fullName>
    </recommendedName>
</protein>
<dbReference type="InterPro" id="IPR058548">
    <property type="entry name" value="MlaB-like_STAS"/>
</dbReference>
<sequence length="328" mass="35470">MTTTVEDCGAVDHAVAVTVSDEQLWQICAEFLAHGLARGEHVVYLDDGTADRVLERMTDDGVEVAAPLREGRFALVPGERHRSPREVAEAVRAAVDAGLAAGFPAVRLTGRLTSMVGDGAHALTAYDRAVEDVVRARPAHVLCVYDRARCPDELVETIRGAHRTEVVAPAIYDDGLLRITSLGPGAARVAGEVDHSNRPRIRSFLESALDRALRLPDAPTDIALDLSSLRFLDVAGAVGLVHAAEEFPDHHRLVLTGVRPRVQRVLDRCGAPFATQLEVRTRTDQPPVEQPPATRIRIHADPDQARPDEPQHTDAQPEDAAPSEQASA</sequence>
<proteinExistence type="predicted"/>